<feature type="transmembrane region" description="Helical" evidence="9">
    <location>
        <begin position="343"/>
        <end position="363"/>
    </location>
</feature>
<keyword evidence="3 9" id="KW-0813">Transport</keyword>
<sequence>MAGFAPSLAKPDTQQSSTSSLIYDPKVRGIFYQVLTVALVALFVWEITQNTIHNLEKANIASGFGFLQGRAGFDIAQTLLPYSSDSTYGRALLIGLLNTLQVAFFGIITASILGFVVGIARLSKNWLIARLAQVYVEIFRNIPPLLVILFWYKGVIAVLPQARDSIALPLASYLNNRGLFFPKAIWGNGAWMVGVALVVAIVASIVIFRWARARQARTGQQFRSGWTAIVLIIGLPAATFLALGSPVTFDYPIAGRFNLTGGSTVGPEFISLFLALSFYTASFIAEIVRGGIMAVAKGQTEAASALGLRPGVTTRLVIIPQAMRIIIPPLTSQFLNLTKNSSLAVAVGFADVVAVGGTMLNQTGQAVEIVALWLVIYLSLSVTTALFMNWFNAKMALVER</sequence>
<dbReference type="GO" id="GO:0043190">
    <property type="term" value="C:ATP-binding cassette (ABC) transporter complex"/>
    <property type="evidence" value="ECO:0007669"/>
    <property type="project" value="InterPro"/>
</dbReference>
<protein>
    <submittedName>
        <fullName evidence="11">Amino acid ABC transporter permease</fullName>
    </submittedName>
</protein>
<proteinExistence type="inferred from homology"/>
<dbReference type="CDD" id="cd06261">
    <property type="entry name" value="TM_PBP2"/>
    <property type="match status" value="2"/>
</dbReference>
<dbReference type="InterPro" id="IPR000515">
    <property type="entry name" value="MetI-like"/>
</dbReference>
<gene>
    <name evidence="11" type="ORF">FNA46_03885</name>
</gene>
<dbReference type="GO" id="GO:0022857">
    <property type="term" value="F:transmembrane transporter activity"/>
    <property type="evidence" value="ECO:0007669"/>
    <property type="project" value="InterPro"/>
</dbReference>
<organism evidence="11 12">
    <name type="scientific">Rhizobium straminoryzae</name>
    <dbReference type="NCBI Taxonomy" id="1387186"/>
    <lineage>
        <taxon>Bacteria</taxon>
        <taxon>Pseudomonadati</taxon>
        <taxon>Pseudomonadota</taxon>
        <taxon>Alphaproteobacteria</taxon>
        <taxon>Hyphomicrobiales</taxon>
        <taxon>Rhizobiaceae</taxon>
        <taxon>Rhizobium/Agrobacterium group</taxon>
        <taxon>Rhizobium</taxon>
    </lineage>
</organism>
<name>A0A549TG13_9HYPH</name>
<evidence type="ECO:0000256" key="5">
    <source>
        <dbReference type="ARBA" id="ARBA00022692"/>
    </source>
</evidence>
<feature type="transmembrane region" description="Helical" evidence="9">
    <location>
        <begin position="134"/>
        <end position="152"/>
    </location>
</feature>
<feature type="transmembrane region" description="Helical" evidence="9">
    <location>
        <begin position="60"/>
        <end position="80"/>
    </location>
</feature>
<feature type="transmembrane region" description="Helical" evidence="9">
    <location>
        <begin position="100"/>
        <end position="122"/>
    </location>
</feature>
<evidence type="ECO:0000256" key="3">
    <source>
        <dbReference type="ARBA" id="ARBA00022448"/>
    </source>
</evidence>
<evidence type="ECO:0000313" key="11">
    <source>
        <dbReference type="EMBL" id="TRL41540.1"/>
    </source>
</evidence>
<dbReference type="InterPro" id="IPR010065">
    <property type="entry name" value="AA_ABC_transptr_permease_3TM"/>
</dbReference>
<keyword evidence="6" id="KW-0029">Amino-acid transport</keyword>
<keyword evidence="5 9" id="KW-0812">Transmembrane</keyword>
<dbReference type="PANTHER" id="PTHR30614">
    <property type="entry name" value="MEMBRANE COMPONENT OF AMINO ACID ABC TRANSPORTER"/>
    <property type="match status" value="1"/>
</dbReference>
<dbReference type="Proteomes" id="UP000316801">
    <property type="component" value="Unassembled WGS sequence"/>
</dbReference>
<reference evidence="11 12" key="1">
    <citation type="submission" date="2019-07" db="EMBL/GenBank/DDBJ databases">
        <title>Ln-dependent methylotrophs.</title>
        <authorList>
            <person name="Tani A."/>
        </authorList>
    </citation>
    <scope>NUCLEOTIDE SEQUENCE [LARGE SCALE GENOMIC DNA]</scope>
    <source>
        <strain evidence="11 12">SM12</strain>
    </source>
</reference>
<dbReference type="NCBIfam" id="TIGR01726">
    <property type="entry name" value="HEQRo_perm_3TM"/>
    <property type="match status" value="1"/>
</dbReference>
<dbReference type="PROSITE" id="PS50928">
    <property type="entry name" value="ABC_TM1"/>
    <property type="match status" value="1"/>
</dbReference>
<feature type="transmembrane region" description="Helical" evidence="9">
    <location>
        <begin position="369"/>
        <end position="391"/>
    </location>
</feature>
<dbReference type="AlphaFoldDB" id="A0A549TG13"/>
<dbReference type="EMBL" id="VJMG01000009">
    <property type="protein sequence ID" value="TRL41540.1"/>
    <property type="molecule type" value="Genomic_DNA"/>
</dbReference>
<dbReference type="InterPro" id="IPR035906">
    <property type="entry name" value="MetI-like_sf"/>
</dbReference>
<comment type="subcellular location">
    <subcellularLocation>
        <location evidence="1">Cell inner membrane</location>
        <topology evidence="1">Multi-pass membrane protein</topology>
    </subcellularLocation>
    <subcellularLocation>
        <location evidence="9">Cell membrane</location>
        <topology evidence="9">Multi-pass membrane protein</topology>
    </subcellularLocation>
</comment>
<dbReference type="InterPro" id="IPR043429">
    <property type="entry name" value="ArtM/GltK/GlnP/TcyL/YhdX-like"/>
</dbReference>
<evidence type="ECO:0000256" key="9">
    <source>
        <dbReference type="RuleBase" id="RU363032"/>
    </source>
</evidence>
<keyword evidence="7 9" id="KW-1133">Transmembrane helix</keyword>
<comment type="caution">
    <text evidence="11">The sequence shown here is derived from an EMBL/GenBank/DDBJ whole genome shotgun (WGS) entry which is preliminary data.</text>
</comment>
<evidence type="ECO:0000256" key="1">
    <source>
        <dbReference type="ARBA" id="ARBA00004429"/>
    </source>
</evidence>
<evidence type="ECO:0000313" key="12">
    <source>
        <dbReference type="Proteomes" id="UP000316801"/>
    </source>
</evidence>
<dbReference type="Pfam" id="PF00528">
    <property type="entry name" value="BPD_transp_1"/>
    <property type="match status" value="1"/>
</dbReference>
<keyword evidence="12" id="KW-1185">Reference proteome</keyword>
<feature type="transmembrane region" description="Helical" evidence="9">
    <location>
        <begin position="269"/>
        <end position="288"/>
    </location>
</feature>
<evidence type="ECO:0000256" key="7">
    <source>
        <dbReference type="ARBA" id="ARBA00022989"/>
    </source>
</evidence>
<keyword evidence="4" id="KW-1003">Cell membrane</keyword>
<dbReference type="SUPFAM" id="SSF161098">
    <property type="entry name" value="MetI-like"/>
    <property type="match status" value="2"/>
</dbReference>
<dbReference type="PANTHER" id="PTHR30614:SF37">
    <property type="entry name" value="AMINO-ACID ABC TRANSPORTER PERMEASE PROTEIN YHDX-RELATED"/>
    <property type="match status" value="1"/>
</dbReference>
<accession>A0A549TG13</accession>
<dbReference type="Gene3D" id="1.10.3720.10">
    <property type="entry name" value="MetI-like"/>
    <property type="match status" value="2"/>
</dbReference>
<evidence type="ECO:0000256" key="2">
    <source>
        <dbReference type="ARBA" id="ARBA00010072"/>
    </source>
</evidence>
<evidence type="ECO:0000259" key="10">
    <source>
        <dbReference type="PROSITE" id="PS50928"/>
    </source>
</evidence>
<feature type="transmembrane region" description="Helical" evidence="9">
    <location>
        <begin position="228"/>
        <end position="249"/>
    </location>
</feature>
<keyword evidence="8 9" id="KW-0472">Membrane</keyword>
<feature type="transmembrane region" description="Helical" evidence="9">
    <location>
        <begin position="189"/>
        <end position="208"/>
    </location>
</feature>
<comment type="similarity">
    <text evidence="2">Belongs to the binding-protein-dependent transport system permease family. HisMQ subfamily.</text>
</comment>
<evidence type="ECO:0000256" key="8">
    <source>
        <dbReference type="ARBA" id="ARBA00023136"/>
    </source>
</evidence>
<evidence type="ECO:0000256" key="6">
    <source>
        <dbReference type="ARBA" id="ARBA00022970"/>
    </source>
</evidence>
<evidence type="ECO:0000256" key="4">
    <source>
        <dbReference type="ARBA" id="ARBA00022475"/>
    </source>
</evidence>
<dbReference type="RefSeq" id="WP_142881034.1">
    <property type="nucleotide sequence ID" value="NZ_VJMG01000009.1"/>
</dbReference>
<feature type="transmembrane region" description="Helical" evidence="9">
    <location>
        <begin position="30"/>
        <end position="48"/>
    </location>
</feature>
<dbReference type="GO" id="GO:0006865">
    <property type="term" value="P:amino acid transport"/>
    <property type="evidence" value="ECO:0007669"/>
    <property type="project" value="UniProtKB-KW"/>
</dbReference>
<feature type="domain" description="ABC transmembrane type-1" evidence="10">
    <location>
        <begin position="96"/>
        <end position="388"/>
    </location>
</feature>